<dbReference type="Gene3D" id="1.10.510.10">
    <property type="entry name" value="Transferase(Phosphotransferase) domain 1"/>
    <property type="match status" value="1"/>
</dbReference>
<dbReference type="InterPro" id="IPR000719">
    <property type="entry name" value="Prot_kinase_dom"/>
</dbReference>
<dbReference type="GO" id="GO:0004714">
    <property type="term" value="F:transmembrane receptor protein tyrosine kinase activity"/>
    <property type="evidence" value="ECO:0007669"/>
    <property type="project" value="TreeGrafter"/>
</dbReference>
<dbReference type="GO" id="GO:0043235">
    <property type="term" value="C:receptor complex"/>
    <property type="evidence" value="ECO:0007669"/>
    <property type="project" value="TreeGrafter"/>
</dbReference>
<sequence length="392" mass="44322">MLSFGNTSSQLVEYQACEIELPDSGISTDNIIGRGATAWVYKIHLRAELVDIAARHRSVAFKRFLKGSNEVDDGEILIKLKREAETLSNLSHPNIVKFIGVCYGKPFIGLLMTHCEGSSLTKVRSDIPAGTVLSTSPFIHWAKNISDGMEYITDQGFIHRDLRSDNILVLEKPCYCIDTSPFSKKCSCGNVPIGKLRLMIGDFGDARKIEGVVDAARSYAYIAPEAFQYGRWSEASDVWSFGVVLWEIITGEHPSKDRNAMEFAQDAWLGKRLPVDQQSFDSKWKDLMLGCWSLIPEHRPTFHELANEFKDFAKRRSNATRFIEFKGAELEVLNKAIELNNRKLLPLKTTRGRGKGRFSVFKRSLFGTKKYAMMGDQSQEDPVQLTKYEKRS</sequence>
<dbReference type="OrthoDB" id="339325at2759"/>
<dbReference type="InterPro" id="IPR001245">
    <property type="entry name" value="Ser-Thr/Tyr_kinase_cat_dom"/>
</dbReference>
<dbReference type="GO" id="GO:0005886">
    <property type="term" value="C:plasma membrane"/>
    <property type="evidence" value="ECO:0007669"/>
    <property type="project" value="TreeGrafter"/>
</dbReference>
<dbReference type="SMART" id="SM00219">
    <property type="entry name" value="TyrKc"/>
    <property type="match status" value="1"/>
</dbReference>
<dbReference type="InterPro" id="IPR011009">
    <property type="entry name" value="Kinase-like_dom_sf"/>
</dbReference>
<name>A0A2G5TFL5_9PELO</name>
<evidence type="ECO:0000313" key="3">
    <source>
        <dbReference type="Proteomes" id="UP000230233"/>
    </source>
</evidence>
<reference evidence="3" key="1">
    <citation type="submission" date="2017-10" db="EMBL/GenBank/DDBJ databases">
        <title>Rapid genome shrinkage in a self-fertile nematode reveals novel sperm competition proteins.</title>
        <authorList>
            <person name="Yin D."/>
            <person name="Schwarz E.M."/>
            <person name="Thomas C.G."/>
            <person name="Felde R.L."/>
            <person name="Korf I.F."/>
            <person name="Cutter A.D."/>
            <person name="Schartner C.M."/>
            <person name="Ralston E.J."/>
            <person name="Meyer B.J."/>
            <person name="Haag E.S."/>
        </authorList>
    </citation>
    <scope>NUCLEOTIDE SEQUENCE [LARGE SCALE GENOMIC DNA]</scope>
    <source>
        <strain evidence="3">JU1422</strain>
    </source>
</reference>
<keyword evidence="3" id="KW-1185">Reference proteome</keyword>
<dbReference type="GO" id="GO:0005524">
    <property type="term" value="F:ATP binding"/>
    <property type="evidence" value="ECO:0007669"/>
    <property type="project" value="InterPro"/>
</dbReference>
<dbReference type="AlphaFoldDB" id="A0A2G5TFL5"/>
<evidence type="ECO:0000259" key="1">
    <source>
        <dbReference type="PROSITE" id="PS50011"/>
    </source>
</evidence>
<accession>A0A2G5TFL5</accession>
<dbReference type="PANTHER" id="PTHR24416">
    <property type="entry name" value="TYROSINE-PROTEIN KINASE RECEPTOR"/>
    <property type="match status" value="1"/>
</dbReference>
<dbReference type="SUPFAM" id="SSF56112">
    <property type="entry name" value="Protein kinase-like (PK-like)"/>
    <property type="match status" value="1"/>
</dbReference>
<dbReference type="Pfam" id="PF07714">
    <property type="entry name" value="PK_Tyr_Ser-Thr"/>
    <property type="match status" value="1"/>
</dbReference>
<dbReference type="STRING" id="1611254.A0A2G5TFL5"/>
<dbReference type="InterPro" id="IPR020635">
    <property type="entry name" value="Tyr_kinase_cat_dom"/>
</dbReference>
<protein>
    <recommendedName>
        <fullName evidence="1">Protein kinase domain-containing protein</fullName>
    </recommendedName>
</protein>
<dbReference type="GO" id="GO:0007169">
    <property type="term" value="P:cell surface receptor protein tyrosine kinase signaling pathway"/>
    <property type="evidence" value="ECO:0007669"/>
    <property type="project" value="TreeGrafter"/>
</dbReference>
<organism evidence="2 3">
    <name type="scientific">Caenorhabditis nigoni</name>
    <dbReference type="NCBI Taxonomy" id="1611254"/>
    <lineage>
        <taxon>Eukaryota</taxon>
        <taxon>Metazoa</taxon>
        <taxon>Ecdysozoa</taxon>
        <taxon>Nematoda</taxon>
        <taxon>Chromadorea</taxon>
        <taxon>Rhabditida</taxon>
        <taxon>Rhabditina</taxon>
        <taxon>Rhabditomorpha</taxon>
        <taxon>Rhabditoidea</taxon>
        <taxon>Rhabditidae</taxon>
        <taxon>Peloderinae</taxon>
        <taxon>Caenorhabditis</taxon>
    </lineage>
</organism>
<feature type="domain" description="Protein kinase" evidence="1">
    <location>
        <begin position="26"/>
        <end position="313"/>
    </location>
</feature>
<dbReference type="Proteomes" id="UP000230233">
    <property type="component" value="Chromosome V"/>
</dbReference>
<evidence type="ECO:0000313" key="2">
    <source>
        <dbReference type="EMBL" id="PIC26049.1"/>
    </source>
</evidence>
<dbReference type="Gene3D" id="3.30.200.20">
    <property type="entry name" value="Phosphorylase Kinase, domain 1"/>
    <property type="match status" value="1"/>
</dbReference>
<dbReference type="InterPro" id="IPR050122">
    <property type="entry name" value="RTK"/>
</dbReference>
<proteinExistence type="predicted"/>
<dbReference type="PANTHER" id="PTHR24416:SF611">
    <property type="entry name" value="TYROSINE-PROTEIN KINASE TRANSMEMBRANE RECEPTOR ROR"/>
    <property type="match status" value="1"/>
</dbReference>
<dbReference type="InterPro" id="IPR008266">
    <property type="entry name" value="Tyr_kinase_AS"/>
</dbReference>
<dbReference type="EMBL" id="PDUG01000005">
    <property type="protein sequence ID" value="PIC26049.1"/>
    <property type="molecule type" value="Genomic_DNA"/>
</dbReference>
<dbReference type="PROSITE" id="PS00109">
    <property type="entry name" value="PROTEIN_KINASE_TYR"/>
    <property type="match status" value="1"/>
</dbReference>
<gene>
    <name evidence="2" type="primary">Cnig_chr_V.g18749</name>
    <name evidence="2" type="ORF">B9Z55_018749</name>
</gene>
<dbReference type="PROSITE" id="PS50011">
    <property type="entry name" value="PROTEIN_KINASE_DOM"/>
    <property type="match status" value="1"/>
</dbReference>
<comment type="caution">
    <text evidence="2">The sequence shown here is derived from an EMBL/GenBank/DDBJ whole genome shotgun (WGS) entry which is preliminary data.</text>
</comment>